<feature type="compositionally biased region" description="Polar residues" evidence="1">
    <location>
        <begin position="30"/>
        <end position="48"/>
    </location>
</feature>
<proteinExistence type="evidence at transcript level"/>
<dbReference type="Pfam" id="PF24564">
    <property type="entry name" value="DUF7605"/>
    <property type="match status" value="1"/>
</dbReference>
<dbReference type="InterPro" id="IPR056024">
    <property type="entry name" value="DUF7605"/>
</dbReference>
<organism evidence="4">
    <name type="scientific">Callorhinchus milii</name>
    <name type="common">Ghost shark</name>
    <dbReference type="NCBI Taxonomy" id="7868"/>
    <lineage>
        <taxon>Eukaryota</taxon>
        <taxon>Metazoa</taxon>
        <taxon>Chordata</taxon>
        <taxon>Craniata</taxon>
        <taxon>Vertebrata</taxon>
        <taxon>Chondrichthyes</taxon>
        <taxon>Holocephali</taxon>
        <taxon>Chimaeriformes</taxon>
        <taxon>Callorhinchidae</taxon>
        <taxon>Callorhinchus</taxon>
    </lineage>
</organism>
<dbReference type="InterPro" id="IPR053082">
    <property type="entry name" value="Nuclear_GTPase_SLIP-GC"/>
</dbReference>
<feature type="region of interest" description="Disordered" evidence="1">
    <location>
        <begin position="1"/>
        <end position="64"/>
    </location>
</feature>
<protein>
    <submittedName>
        <fullName evidence="4">GTPase SLIP-GC</fullName>
    </submittedName>
</protein>
<name>V9KBC6_CALMI</name>
<evidence type="ECO:0000256" key="1">
    <source>
        <dbReference type="SAM" id="MobiDB-lite"/>
    </source>
</evidence>
<evidence type="ECO:0000259" key="3">
    <source>
        <dbReference type="Pfam" id="PF24564"/>
    </source>
</evidence>
<dbReference type="Pfam" id="PF00350">
    <property type="entry name" value="Dynamin_N"/>
    <property type="match status" value="1"/>
</dbReference>
<reference evidence="4" key="1">
    <citation type="journal article" date="2014" name="Nature">
        <title>Elephant shark genome provides unique insights into gnathostome evolution.</title>
        <authorList>
            <consortium name="International Elephant Shark Genome Sequencing Consortium"/>
            <person name="Venkatesh B."/>
            <person name="Lee A.P."/>
            <person name="Ravi V."/>
            <person name="Maurya A.K."/>
            <person name="Lian M.M."/>
            <person name="Swann J.B."/>
            <person name="Ohta Y."/>
            <person name="Flajnik M.F."/>
            <person name="Sutoh Y."/>
            <person name="Kasahara M."/>
            <person name="Hoon S."/>
            <person name="Gangu V."/>
            <person name="Roy S.W."/>
            <person name="Irimia M."/>
            <person name="Korzh V."/>
            <person name="Kondrychyn I."/>
            <person name="Lim Z.W."/>
            <person name="Tay B.H."/>
            <person name="Tohari S."/>
            <person name="Kong K.W."/>
            <person name="Ho S."/>
            <person name="Lorente-Galdos B."/>
            <person name="Quilez J."/>
            <person name="Marques-Bonet T."/>
            <person name="Raney B.J."/>
            <person name="Ingham P.W."/>
            <person name="Tay A."/>
            <person name="Hillier L.W."/>
            <person name="Minx P."/>
            <person name="Boehm T."/>
            <person name="Wilson R.K."/>
            <person name="Brenner S."/>
            <person name="Warren W.C."/>
        </authorList>
    </citation>
    <scope>NUCLEOTIDE SEQUENCE</scope>
    <source>
        <tissue evidence="4">Heart</tissue>
    </source>
</reference>
<dbReference type="Gene3D" id="3.40.50.300">
    <property type="entry name" value="P-loop containing nucleotide triphosphate hydrolases"/>
    <property type="match status" value="1"/>
</dbReference>
<sequence>MEVDNSDDDIIHTGVTRKRTTVTTTTTTKFSSDTPSKTKGCATTSKVSPQKKRKRQSAGAQMSEENKEVLQLCKDLEKETRDLINKVHMKLENVGCNDPEEKELLITLKEKASILKSKPLLDKIYIGVFGKTGDGKSSLINAVLHKHGLLPTSSCTACTSSIINVETYSGRRFKADIEFITEEEWNKELKDLMELCENGKDDDDSESNEIVENAEAKVKAVYGERGPEQSYQELLEYNIYNTIRPKNNKHSFSEDNAQNLSCKLKHYVCSKKSGEENHLWPLVKSVTIFIPKSNVLPEGLVLTDFPGTGDSNKARDEMWKEYLTRCSSVWIISVAHRADSDKIGDQIFSKTVNTACIGGKCQDVTFVCTKTDQLSTAEFIKEQNISPEEMNISPNDSPEVRETKERHFCVLKRNDIVKKNVLKRCKEKWNRRKHQITSECEFSRDDIHVFTVSCEEYWKVHNDHYKSIFIDSETGIPDLKDHIVDVYLKNRKKVVSVYVSEVCGMLHLLTSLKDSVANEFYKSTFKIIDLALQSQMKEFAHEIKNLATKLENSLSQGCKKAEKVCMKAIEKRVELPSNSNQGYHRTLKAICQKDGIHISRKFGEIDVNHEIAKPLYEVMESIFRNMFQMKRGTRNNIKGCLEIFQTSMTTVIKENLKNRSSTGNAESWEHREKFLIAQGNGLFIDMENYIIEKKKSIYRSPAKSVQHYMKPAYEEASQKKGSKLQKEMKRILTTHLETHKPKMFTYAVGKTMEEFNEMKTHVAEKLETELRIALKLGLAQWPGHTILPDFTEELKDMIEKSNEIDSIRMGLECD</sequence>
<feature type="domain" description="DUF7605" evidence="3">
    <location>
        <begin position="583"/>
        <end position="739"/>
    </location>
</feature>
<dbReference type="EMBL" id="JW862454">
    <property type="protein sequence ID" value="AFO94971.1"/>
    <property type="molecule type" value="mRNA"/>
</dbReference>
<feature type="domain" description="Dynamin N-terminal" evidence="2">
    <location>
        <begin position="126"/>
        <end position="336"/>
    </location>
</feature>
<dbReference type="GO" id="GO:0003924">
    <property type="term" value="F:GTPase activity"/>
    <property type="evidence" value="ECO:0007669"/>
    <property type="project" value="TreeGrafter"/>
</dbReference>
<dbReference type="PANTHER" id="PTHR47308:SF1">
    <property type="entry name" value="NUCLEAR GTPASE SLIP-GC"/>
    <property type="match status" value="1"/>
</dbReference>
<evidence type="ECO:0000313" key="4">
    <source>
        <dbReference type="EMBL" id="AFO94971.1"/>
    </source>
</evidence>
<dbReference type="SUPFAM" id="SSF52540">
    <property type="entry name" value="P-loop containing nucleoside triphosphate hydrolases"/>
    <property type="match status" value="1"/>
</dbReference>
<evidence type="ECO:0000259" key="2">
    <source>
        <dbReference type="Pfam" id="PF00350"/>
    </source>
</evidence>
<dbReference type="PANTHER" id="PTHR47308">
    <property type="entry name" value="NUCLEAR GTPASE SLIP-GC"/>
    <property type="match status" value="1"/>
</dbReference>
<accession>V9KBC6</accession>
<dbReference type="AlphaFoldDB" id="V9KBC6"/>
<dbReference type="InterPro" id="IPR045063">
    <property type="entry name" value="Dynamin_N"/>
</dbReference>
<dbReference type="InterPro" id="IPR027417">
    <property type="entry name" value="P-loop_NTPase"/>
</dbReference>